<organism evidence="2 3">
    <name type="scientific">Antrodiella citrinella</name>
    <dbReference type="NCBI Taxonomy" id="2447956"/>
    <lineage>
        <taxon>Eukaryota</taxon>
        <taxon>Fungi</taxon>
        <taxon>Dikarya</taxon>
        <taxon>Basidiomycota</taxon>
        <taxon>Agaricomycotina</taxon>
        <taxon>Agaricomycetes</taxon>
        <taxon>Polyporales</taxon>
        <taxon>Steccherinaceae</taxon>
        <taxon>Antrodiella</taxon>
    </lineage>
</organism>
<feature type="compositionally biased region" description="Low complexity" evidence="1">
    <location>
        <begin position="82"/>
        <end position="98"/>
    </location>
</feature>
<gene>
    <name evidence="2" type="ORF">EUX98_g3703</name>
</gene>
<dbReference type="Proteomes" id="UP000308730">
    <property type="component" value="Unassembled WGS sequence"/>
</dbReference>
<feature type="region of interest" description="Disordered" evidence="1">
    <location>
        <begin position="77"/>
        <end position="104"/>
    </location>
</feature>
<accession>A0A4S4MWZ1</accession>
<protein>
    <submittedName>
        <fullName evidence="2">Uncharacterized protein</fullName>
    </submittedName>
</protein>
<sequence>MSLALHVQRAFTVTSPHNSLLTAAVRSDERKRIAQRLTRNTATLSYTHDDASSPFDMHIFDIFDAPSRLGESSKLLRAKENASSPHSSASAARSIHSSARTERPFRTIKPLPAPILFEGPARPKRMSMTAYRAPARRVQEANTLPLPLPAPVMFDGPSRLRPYARSGASSRTSAGNASSASPSQFALLVGATGLALYAGSEYYKTELEPSR</sequence>
<comment type="caution">
    <text evidence="2">The sequence shown here is derived from an EMBL/GenBank/DDBJ whole genome shotgun (WGS) entry which is preliminary data.</text>
</comment>
<name>A0A4S4MWZ1_9APHY</name>
<evidence type="ECO:0000256" key="1">
    <source>
        <dbReference type="SAM" id="MobiDB-lite"/>
    </source>
</evidence>
<dbReference type="EMBL" id="SGPM01000079">
    <property type="protein sequence ID" value="THH30495.1"/>
    <property type="molecule type" value="Genomic_DNA"/>
</dbReference>
<keyword evidence="3" id="KW-1185">Reference proteome</keyword>
<dbReference type="AlphaFoldDB" id="A0A4S4MWZ1"/>
<proteinExistence type="predicted"/>
<evidence type="ECO:0000313" key="3">
    <source>
        <dbReference type="Proteomes" id="UP000308730"/>
    </source>
</evidence>
<evidence type="ECO:0000313" key="2">
    <source>
        <dbReference type="EMBL" id="THH30495.1"/>
    </source>
</evidence>
<reference evidence="2 3" key="1">
    <citation type="submission" date="2019-02" db="EMBL/GenBank/DDBJ databases">
        <title>Genome sequencing of the rare red list fungi Antrodiella citrinella (Flaviporus citrinellus).</title>
        <authorList>
            <person name="Buettner E."/>
            <person name="Kellner H."/>
        </authorList>
    </citation>
    <scope>NUCLEOTIDE SEQUENCE [LARGE SCALE GENOMIC DNA]</scope>
    <source>
        <strain evidence="2 3">DSM 108506</strain>
    </source>
</reference>
<dbReference type="OrthoDB" id="3168922at2759"/>